<dbReference type="GO" id="GO:0005524">
    <property type="term" value="F:ATP binding"/>
    <property type="evidence" value="ECO:0007669"/>
    <property type="project" value="UniProtKB-KW"/>
</dbReference>
<name>A0A9Q1BVY8_HOLLE</name>
<comment type="similarity">
    <text evidence="1">Belongs to the helicase family.</text>
</comment>
<organism evidence="3 4">
    <name type="scientific">Holothuria leucospilota</name>
    <name type="common">Black long sea cucumber</name>
    <name type="synonym">Mertensiothuria leucospilota</name>
    <dbReference type="NCBI Taxonomy" id="206669"/>
    <lineage>
        <taxon>Eukaryota</taxon>
        <taxon>Metazoa</taxon>
        <taxon>Echinodermata</taxon>
        <taxon>Eleutherozoa</taxon>
        <taxon>Echinozoa</taxon>
        <taxon>Holothuroidea</taxon>
        <taxon>Aspidochirotacea</taxon>
        <taxon>Aspidochirotida</taxon>
        <taxon>Holothuriidae</taxon>
        <taxon>Holothuria</taxon>
    </lineage>
</organism>
<dbReference type="InterPro" id="IPR051055">
    <property type="entry name" value="PIF1_helicase"/>
</dbReference>
<dbReference type="Gene3D" id="3.40.50.300">
    <property type="entry name" value="P-loop containing nucleotide triphosphate hydrolases"/>
    <property type="match status" value="1"/>
</dbReference>
<sequence>MKSFEPLKTDLDKTWETIQLAPCQQDEWCLISENPTDNQPQEQINIEQEIFQETEQIPELLSSGVHDKPANIYQNVALETPNHSHNIITANLRSLNESQRKLLRYVSNWCHNKKLYPDVSSINIFLTGGAGTGKSQLVKCIENEVKKIFRPDLPSADAVTVLLLAYTGTAAFNIHGQTIHSALCIQSTKMPYKPLNQDKLNTLRVKFEHL</sequence>
<evidence type="ECO:0000259" key="2">
    <source>
        <dbReference type="Pfam" id="PF05970"/>
    </source>
</evidence>
<feature type="domain" description="DNA helicase Pif1-like DEAD-box helicase" evidence="2">
    <location>
        <begin position="95"/>
        <end position="190"/>
    </location>
</feature>
<evidence type="ECO:0000313" key="3">
    <source>
        <dbReference type="EMBL" id="KAJ8033574.1"/>
    </source>
</evidence>
<keyword evidence="1" id="KW-0378">Hydrolase</keyword>
<reference evidence="3" key="1">
    <citation type="submission" date="2021-10" db="EMBL/GenBank/DDBJ databases">
        <title>Tropical sea cucumber genome reveals ecological adaptation and Cuvierian tubules defense mechanism.</title>
        <authorList>
            <person name="Chen T."/>
        </authorList>
    </citation>
    <scope>NUCLEOTIDE SEQUENCE</scope>
    <source>
        <strain evidence="3">Nanhai2018</strain>
        <tissue evidence="3">Muscle</tissue>
    </source>
</reference>
<dbReference type="SUPFAM" id="SSF52540">
    <property type="entry name" value="P-loop containing nucleoside triphosphate hydrolases"/>
    <property type="match status" value="1"/>
</dbReference>
<dbReference type="GO" id="GO:0016787">
    <property type="term" value="F:hydrolase activity"/>
    <property type="evidence" value="ECO:0007669"/>
    <property type="project" value="UniProtKB-KW"/>
</dbReference>
<comment type="catalytic activity">
    <reaction evidence="1">
        <text>ATP + H2O = ADP + phosphate + H(+)</text>
        <dbReference type="Rhea" id="RHEA:13065"/>
        <dbReference type="ChEBI" id="CHEBI:15377"/>
        <dbReference type="ChEBI" id="CHEBI:15378"/>
        <dbReference type="ChEBI" id="CHEBI:30616"/>
        <dbReference type="ChEBI" id="CHEBI:43474"/>
        <dbReference type="ChEBI" id="CHEBI:456216"/>
        <dbReference type="EC" id="5.6.2.3"/>
    </reaction>
</comment>
<dbReference type="AlphaFoldDB" id="A0A9Q1BVY8"/>
<dbReference type="GO" id="GO:0006310">
    <property type="term" value="P:DNA recombination"/>
    <property type="evidence" value="ECO:0007669"/>
    <property type="project" value="UniProtKB-KW"/>
</dbReference>
<evidence type="ECO:0000313" key="4">
    <source>
        <dbReference type="Proteomes" id="UP001152320"/>
    </source>
</evidence>
<accession>A0A9Q1BVY8</accession>
<comment type="caution">
    <text evidence="3">The sequence shown here is derived from an EMBL/GenBank/DDBJ whole genome shotgun (WGS) entry which is preliminary data.</text>
</comment>
<evidence type="ECO:0000256" key="1">
    <source>
        <dbReference type="RuleBase" id="RU363044"/>
    </source>
</evidence>
<keyword evidence="4" id="KW-1185">Reference proteome</keyword>
<dbReference type="InterPro" id="IPR027417">
    <property type="entry name" value="P-loop_NTPase"/>
</dbReference>
<gene>
    <name evidence="3" type="ORF">HOLleu_23865</name>
</gene>
<protein>
    <recommendedName>
        <fullName evidence="1">ATP-dependent DNA helicase</fullName>
        <ecNumber evidence="1">5.6.2.3</ecNumber>
    </recommendedName>
</protein>
<dbReference type="EC" id="5.6.2.3" evidence="1"/>
<dbReference type="OrthoDB" id="416437at2759"/>
<dbReference type="InterPro" id="IPR010285">
    <property type="entry name" value="DNA_helicase_pif1-like_DEAD"/>
</dbReference>
<keyword evidence="1" id="KW-0067">ATP-binding</keyword>
<proteinExistence type="inferred from homology"/>
<comment type="cofactor">
    <cofactor evidence="1">
        <name>Mg(2+)</name>
        <dbReference type="ChEBI" id="CHEBI:18420"/>
    </cofactor>
</comment>
<dbReference type="PANTHER" id="PTHR47642">
    <property type="entry name" value="ATP-DEPENDENT DNA HELICASE"/>
    <property type="match status" value="1"/>
</dbReference>
<dbReference type="EMBL" id="JAIZAY010000011">
    <property type="protein sequence ID" value="KAJ8033574.1"/>
    <property type="molecule type" value="Genomic_DNA"/>
</dbReference>
<dbReference type="GO" id="GO:0000723">
    <property type="term" value="P:telomere maintenance"/>
    <property type="evidence" value="ECO:0007669"/>
    <property type="project" value="InterPro"/>
</dbReference>
<keyword evidence="1" id="KW-0347">Helicase</keyword>
<dbReference type="PANTHER" id="PTHR47642:SF5">
    <property type="entry name" value="ATP-DEPENDENT DNA HELICASE"/>
    <property type="match status" value="1"/>
</dbReference>
<keyword evidence="1" id="KW-0234">DNA repair</keyword>
<dbReference type="GO" id="GO:0043139">
    <property type="term" value="F:5'-3' DNA helicase activity"/>
    <property type="evidence" value="ECO:0007669"/>
    <property type="project" value="UniProtKB-EC"/>
</dbReference>
<dbReference type="GO" id="GO:0006281">
    <property type="term" value="P:DNA repair"/>
    <property type="evidence" value="ECO:0007669"/>
    <property type="project" value="UniProtKB-KW"/>
</dbReference>
<dbReference type="Proteomes" id="UP001152320">
    <property type="component" value="Chromosome 11"/>
</dbReference>
<keyword evidence="1" id="KW-0233">DNA recombination</keyword>
<keyword evidence="1" id="KW-0547">Nucleotide-binding</keyword>
<dbReference type="Pfam" id="PF05970">
    <property type="entry name" value="PIF1"/>
    <property type="match status" value="1"/>
</dbReference>
<keyword evidence="1" id="KW-0227">DNA damage</keyword>